<protein>
    <submittedName>
        <fullName evidence="1">ATP-dependent DNA helicase</fullName>
    </submittedName>
</protein>
<name>A0ACB8TJ79_9AGAM</name>
<dbReference type="EMBL" id="MU277188">
    <property type="protein sequence ID" value="KAI0068450.1"/>
    <property type="molecule type" value="Genomic_DNA"/>
</dbReference>
<evidence type="ECO:0000313" key="2">
    <source>
        <dbReference type="Proteomes" id="UP000814140"/>
    </source>
</evidence>
<evidence type="ECO:0000313" key="1">
    <source>
        <dbReference type="EMBL" id="KAI0068450.1"/>
    </source>
</evidence>
<keyword evidence="1" id="KW-0347">Helicase</keyword>
<keyword evidence="1" id="KW-0547">Nucleotide-binding</keyword>
<gene>
    <name evidence="1" type="ORF">BV25DRAFT_1911421</name>
</gene>
<keyword evidence="1" id="KW-0067">ATP-binding</keyword>
<sequence length="708" mass="78203">MEKAHEVLRDVFGFESFRLSQEAVIRRLLEENDNALVLYPTGGGKSLTFQIPALCLPGLTLVISPLIALMKDQVDGLVSRGIHAANLDSTLTADRSAWVKQEVLSGSMKILYVAPERLNNEGFMAMMSRVKISLLAVDESHCISQWGASFRPEYLKIARFAEEMDVERVLCLTATATKSVADDICRQFLIHPVEGVFRTPVYRPNLAFEVAVAANMDEKLKCLIPFLKARTGPAIVYVTLQSHAQEVANHLAPHDIDAMVYHAGLPTEQREAIQNAFMQSEKGIVCATIAFGMGIDKANIRQVVHLFMPKTIENYSQEVGRAGRDGLPSTCLLFLSAPDIPILEGFARGDTCNKRDLELWLQEVALRPPASDGTIDFNLYQQSKTHDIRSNVLNLCYASLELDYKYIRAVTPFYSTYEISSRSGDGWAKVLASTTPAAKVIKANWFQKGTGYQIDVERAGMGSNVDRAALAKQISEWEFDGYIWSKASQVRARFAVLSPLPKTSEDIKVVSELIHKEMVKREEEAIEKLRGVIRFATTDDCLAQNLASYFDDTDAVPDGMCGMCTFCKTGAGVEFDPSAQAIADPVLVRQILNACPERDDPRLLARMAFGITSPRLTVNKWSTAHPLFGSMVHVDFNMLVAAFDVECKKAGYTRAIEAPTASQTTSNKRSFSRTGSSSYGSNTYKANRGQGGSGSSSRGRGYKRGRWS</sequence>
<proteinExistence type="predicted"/>
<dbReference type="Proteomes" id="UP000814140">
    <property type="component" value="Unassembled WGS sequence"/>
</dbReference>
<reference evidence="1" key="2">
    <citation type="journal article" date="2022" name="New Phytol.">
        <title>Evolutionary transition to the ectomycorrhizal habit in the genomes of a hyperdiverse lineage of mushroom-forming fungi.</title>
        <authorList>
            <person name="Looney B."/>
            <person name="Miyauchi S."/>
            <person name="Morin E."/>
            <person name="Drula E."/>
            <person name="Courty P.E."/>
            <person name="Kohler A."/>
            <person name="Kuo A."/>
            <person name="LaButti K."/>
            <person name="Pangilinan J."/>
            <person name="Lipzen A."/>
            <person name="Riley R."/>
            <person name="Andreopoulos W."/>
            <person name="He G."/>
            <person name="Johnson J."/>
            <person name="Nolan M."/>
            <person name="Tritt A."/>
            <person name="Barry K.W."/>
            <person name="Grigoriev I.V."/>
            <person name="Nagy L.G."/>
            <person name="Hibbett D."/>
            <person name="Henrissat B."/>
            <person name="Matheny P.B."/>
            <person name="Labbe J."/>
            <person name="Martin F.M."/>
        </authorList>
    </citation>
    <scope>NUCLEOTIDE SEQUENCE</scope>
    <source>
        <strain evidence="1">HHB10654</strain>
    </source>
</reference>
<keyword evidence="2" id="KW-1185">Reference proteome</keyword>
<accession>A0ACB8TJ79</accession>
<keyword evidence="1" id="KW-0378">Hydrolase</keyword>
<comment type="caution">
    <text evidence="1">The sequence shown here is derived from an EMBL/GenBank/DDBJ whole genome shotgun (WGS) entry which is preliminary data.</text>
</comment>
<organism evidence="1 2">
    <name type="scientific">Artomyces pyxidatus</name>
    <dbReference type="NCBI Taxonomy" id="48021"/>
    <lineage>
        <taxon>Eukaryota</taxon>
        <taxon>Fungi</taxon>
        <taxon>Dikarya</taxon>
        <taxon>Basidiomycota</taxon>
        <taxon>Agaricomycotina</taxon>
        <taxon>Agaricomycetes</taxon>
        <taxon>Russulales</taxon>
        <taxon>Auriscalpiaceae</taxon>
        <taxon>Artomyces</taxon>
    </lineage>
</organism>
<reference evidence="1" key="1">
    <citation type="submission" date="2021-03" db="EMBL/GenBank/DDBJ databases">
        <authorList>
            <consortium name="DOE Joint Genome Institute"/>
            <person name="Ahrendt S."/>
            <person name="Looney B.P."/>
            <person name="Miyauchi S."/>
            <person name="Morin E."/>
            <person name="Drula E."/>
            <person name="Courty P.E."/>
            <person name="Chicoki N."/>
            <person name="Fauchery L."/>
            <person name="Kohler A."/>
            <person name="Kuo A."/>
            <person name="Labutti K."/>
            <person name="Pangilinan J."/>
            <person name="Lipzen A."/>
            <person name="Riley R."/>
            <person name="Andreopoulos W."/>
            <person name="He G."/>
            <person name="Johnson J."/>
            <person name="Barry K.W."/>
            <person name="Grigoriev I.V."/>
            <person name="Nagy L."/>
            <person name="Hibbett D."/>
            <person name="Henrissat B."/>
            <person name="Matheny P.B."/>
            <person name="Labbe J."/>
            <person name="Martin F."/>
        </authorList>
    </citation>
    <scope>NUCLEOTIDE SEQUENCE</scope>
    <source>
        <strain evidence="1">HHB10654</strain>
    </source>
</reference>